<dbReference type="Gene3D" id="3.40.605.10">
    <property type="entry name" value="Aldehyde Dehydrogenase, Chain A, domain 1"/>
    <property type="match status" value="1"/>
</dbReference>
<dbReference type="GeneID" id="85329868"/>
<name>A0AA40AK91_9PEZI</name>
<comment type="similarity">
    <text evidence="1 6">Belongs to the aldehyde dehydrogenase family.</text>
</comment>
<dbReference type="InterPro" id="IPR016161">
    <property type="entry name" value="Ald_DH/histidinol_DH"/>
</dbReference>
<organism evidence="9 10">
    <name type="scientific">Lasiosphaeria miniovina</name>
    <dbReference type="NCBI Taxonomy" id="1954250"/>
    <lineage>
        <taxon>Eukaryota</taxon>
        <taxon>Fungi</taxon>
        <taxon>Dikarya</taxon>
        <taxon>Ascomycota</taxon>
        <taxon>Pezizomycotina</taxon>
        <taxon>Sordariomycetes</taxon>
        <taxon>Sordariomycetidae</taxon>
        <taxon>Sordariales</taxon>
        <taxon>Lasiosphaeriaceae</taxon>
        <taxon>Lasiosphaeria</taxon>
    </lineage>
</organism>
<evidence type="ECO:0000256" key="1">
    <source>
        <dbReference type="ARBA" id="ARBA00009986"/>
    </source>
</evidence>
<evidence type="ECO:0000313" key="9">
    <source>
        <dbReference type="EMBL" id="KAK0717329.1"/>
    </source>
</evidence>
<evidence type="ECO:0000256" key="5">
    <source>
        <dbReference type="PROSITE-ProRule" id="PRU10007"/>
    </source>
</evidence>
<evidence type="ECO:0000256" key="7">
    <source>
        <dbReference type="SAM" id="Phobius"/>
    </source>
</evidence>
<reference evidence="9" key="1">
    <citation type="submission" date="2023-06" db="EMBL/GenBank/DDBJ databases">
        <title>Genome-scale phylogeny and comparative genomics of the fungal order Sordariales.</title>
        <authorList>
            <consortium name="Lawrence Berkeley National Laboratory"/>
            <person name="Hensen N."/>
            <person name="Bonometti L."/>
            <person name="Westerberg I."/>
            <person name="Brannstrom I.O."/>
            <person name="Guillou S."/>
            <person name="Cros-Aarteil S."/>
            <person name="Calhoun S."/>
            <person name="Haridas S."/>
            <person name="Kuo A."/>
            <person name="Mondo S."/>
            <person name="Pangilinan J."/>
            <person name="Riley R."/>
            <person name="LaButti K."/>
            <person name="Andreopoulos B."/>
            <person name="Lipzen A."/>
            <person name="Chen C."/>
            <person name="Yanf M."/>
            <person name="Daum C."/>
            <person name="Ng V."/>
            <person name="Clum A."/>
            <person name="Steindorff A."/>
            <person name="Ohm R."/>
            <person name="Martin F."/>
            <person name="Silar P."/>
            <person name="Natvig D."/>
            <person name="Lalanne C."/>
            <person name="Gautier V."/>
            <person name="Ament-velasquez S.L."/>
            <person name="Kruys A."/>
            <person name="Hutchinson M.I."/>
            <person name="Powell A.J."/>
            <person name="Barry K."/>
            <person name="Miller A.N."/>
            <person name="Grigoriev I.V."/>
            <person name="Debuchy R."/>
            <person name="Gladieux P."/>
            <person name="Thoren M.H."/>
            <person name="Johannesson H."/>
        </authorList>
    </citation>
    <scope>NUCLEOTIDE SEQUENCE</scope>
    <source>
        <strain evidence="9">SMH2392-1A</strain>
    </source>
</reference>
<dbReference type="RefSeq" id="XP_060296122.1">
    <property type="nucleotide sequence ID" value="XM_060446598.1"/>
</dbReference>
<dbReference type="PROSITE" id="PS00687">
    <property type="entry name" value="ALDEHYDE_DEHYDR_GLU"/>
    <property type="match status" value="1"/>
</dbReference>
<dbReference type="GO" id="GO:0004029">
    <property type="term" value="F:aldehyde dehydrogenase (NAD+) activity"/>
    <property type="evidence" value="ECO:0007669"/>
    <property type="project" value="UniProtKB-EC"/>
</dbReference>
<dbReference type="EMBL" id="JAUIRO010000004">
    <property type="protein sequence ID" value="KAK0717329.1"/>
    <property type="molecule type" value="Genomic_DNA"/>
</dbReference>
<keyword evidence="10" id="KW-1185">Reference proteome</keyword>
<keyword evidence="2 6" id="KW-0560">Oxidoreductase</keyword>
<keyword evidence="7" id="KW-0472">Membrane</keyword>
<feature type="transmembrane region" description="Helical" evidence="7">
    <location>
        <begin position="32"/>
        <end position="52"/>
    </location>
</feature>
<keyword evidence="7" id="KW-0812">Transmembrane</keyword>
<evidence type="ECO:0000256" key="6">
    <source>
        <dbReference type="RuleBase" id="RU003345"/>
    </source>
</evidence>
<dbReference type="Proteomes" id="UP001172101">
    <property type="component" value="Unassembled WGS sequence"/>
</dbReference>
<comment type="caution">
    <text evidence="9">The sequence shown here is derived from an EMBL/GenBank/DDBJ whole genome shotgun (WGS) entry which is preliminary data.</text>
</comment>
<dbReference type="PANTHER" id="PTHR11699">
    <property type="entry name" value="ALDEHYDE DEHYDROGENASE-RELATED"/>
    <property type="match status" value="1"/>
</dbReference>
<evidence type="ECO:0000256" key="2">
    <source>
        <dbReference type="ARBA" id="ARBA00023002"/>
    </source>
</evidence>
<feature type="domain" description="Aldehyde dehydrogenase" evidence="8">
    <location>
        <begin position="9"/>
        <end position="290"/>
    </location>
</feature>
<evidence type="ECO:0000256" key="4">
    <source>
        <dbReference type="ARBA" id="ARBA00049194"/>
    </source>
</evidence>
<comment type="catalytic activity">
    <reaction evidence="4">
        <text>an aldehyde + NAD(+) + H2O = a carboxylate + NADH + 2 H(+)</text>
        <dbReference type="Rhea" id="RHEA:16185"/>
        <dbReference type="ChEBI" id="CHEBI:15377"/>
        <dbReference type="ChEBI" id="CHEBI:15378"/>
        <dbReference type="ChEBI" id="CHEBI:17478"/>
        <dbReference type="ChEBI" id="CHEBI:29067"/>
        <dbReference type="ChEBI" id="CHEBI:57540"/>
        <dbReference type="ChEBI" id="CHEBI:57945"/>
        <dbReference type="EC" id="1.2.1.3"/>
    </reaction>
</comment>
<gene>
    <name evidence="9" type="ORF">B0T26DRAFT_775568</name>
</gene>
<dbReference type="Gene3D" id="3.40.309.10">
    <property type="entry name" value="Aldehyde Dehydrogenase, Chain A, domain 2"/>
    <property type="match status" value="1"/>
</dbReference>
<evidence type="ECO:0000313" key="10">
    <source>
        <dbReference type="Proteomes" id="UP001172101"/>
    </source>
</evidence>
<proteinExistence type="inferred from homology"/>
<accession>A0AA40AK91</accession>
<feature type="non-terminal residue" evidence="9">
    <location>
        <position position="1"/>
    </location>
</feature>
<evidence type="ECO:0000256" key="3">
    <source>
        <dbReference type="ARBA" id="ARBA00024226"/>
    </source>
</evidence>
<sequence length="326" mass="35595">IPKCNQQRIHRLVEETILDTDERFITLRHVPLGMGVVIILWNFPILLAAIKLSSALLTGNRFIWKPSPHSPNTALKVGELAARVLPPGVFNVLSGTEDLGPWLTAHPGIANVGFTGSVAIGKRVMQACGATLERVTLELGGNDAAIVREDVDIADMVPKVYRDDGVYTHGTSLLRHRALYVYEKIYDVFLAALAVFVQTLKTRGAGDAEAVLGPIQNSMQYGKLRELYAQVQRDGWKTATPSSTSPPSNYGGFFLEPTVVDSPPEDSRLVQEEQFGPILPVLKWADEDDVGPPVGFGGHKHSGLGVESGLDGLKWWCNPQAVWIKN</sequence>
<protein>
    <recommendedName>
        <fullName evidence="3">aldehyde dehydrogenase (NAD(+))</fullName>
        <ecNumber evidence="3">1.2.1.3</ecNumber>
    </recommendedName>
</protein>
<evidence type="ECO:0000259" key="8">
    <source>
        <dbReference type="Pfam" id="PF00171"/>
    </source>
</evidence>
<dbReference type="SUPFAM" id="SSF53720">
    <property type="entry name" value="ALDH-like"/>
    <property type="match status" value="1"/>
</dbReference>
<dbReference type="InterPro" id="IPR029510">
    <property type="entry name" value="Ald_DH_CS_GLU"/>
</dbReference>
<feature type="active site" evidence="5">
    <location>
        <position position="138"/>
    </location>
</feature>
<dbReference type="EC" id="1.2.1.3" evidence="3"/>
<dbReference type="Pfam" id="PF00171">
    <property type="entry name" value="Aldedh"/>
    <property type="match status" value="1"/>
</dbReference>
<dbReference type="InterPro" id="IPR016162">
    <property type="entry name" value="Ald_DH_N"/>
</dbReference>
<dbReference type="InterPro" id="IPR016163">
    <property type="entry name" value="Ald_DH_C"/>
</dbReference>
<dbReference type="InterPro" id="IPR015590">
    <property type="entry name" value="Aldehyde_DH_dom"/>
</dbReference>
<dbReference type="AlphaFoldDB" id="A0AA40AK91"/>
<keyword evidence="7" id="KW-1133">Transmembrane helix</keyword>